<evidence type="ECO:0000256" key="15">
    <source>
        <dbReference type="ARBA" id="ARBA00023137"/>
    </source>
</evidence>
<keyword evidence="11 23" id="KW-0067">ATP-binding</keyword>
<feature type="transmembrane region" description="Helical" evidence="24">
    <location>
        <begin position="582"/>
        <end position="604"/>
    </location>
</feature>
<feature type="transmembrane region" description="Helical" evidence="24">
    <location>
        <begin position="1883"/>
        <end position="1907"/>
    </location>
</feature>
<dbReference type="InterPro" id="IPR016201">
    <property type="entry name" value="PSI"/>
</dbReference>
<keyword evidence="13 24" id="KW-1133">Transmembrane helix</keyword>
<feature type="transmembrane region" description="Helical" evidence="24">
    <location>
        <begin position="515"/>
        <end position="537"/>
    </location>
</feature>
<dbReference type="SUPFAM" id="SSF101912">
    <property type="entry name" value="Sema domain"/>
    <property type="match status" value="1"/>
</dbReference>
<evidence type="ECO:0000313" key="27">
    <source>
        <dbReference type="EMBL" id="CAE1252020.1"/>
    </source>
</evidence>
<dbReference type="InterPro" id="IPR036352">
    <property type="entry name" value="Semap_dom_sf"/>
</dbReference>
<feature type="transmembrane region" description="Helical" evidence="24">
    <location>
        <begin position="1071"/>
        <end position="1090"/>
    </location>
</feature>
<feature type="domain" description="Protein kinase" evidence="25">
    <location>
        <begin position="1978"/>
        <end position="2241"/>
    </location>
</feature>
<evidence type="ECO:0000256" key="8">
    <source>
        <dbReference type="ARBA" id="ARBA00022737"/>
    </source>
</evidence>
<feature type="transmembrane region" description="Helical" evidence="24">
    <location>
        <begin position="549"/>
        <end position="575"/>
    </location>
</feature>
<dbReference type="Pfam" id="PF01833">
    <property type="entry name" value="TIG"/>
    <property type="match status" value="3"/>
</dbReference>
<evidence type="ECO:0000256" key="11">
    <source>
        <dbReference type="ARBA" id="ARBA00022840"/>
    </source>
</evidence>
<protein>
    <recommendedName>
        <fullName evidence="3">Hepatocyte growth factor receptor</fullName>
    </recommendedName>
    <alternativeName>
        <fullName evidence="21">HGF/SF receptor</fullName>
    </alternativeName>
    <alternativeName>
        <fullName evidence="20">Proto-oncogene c-Met</fullName>
    </alternativeName>
    <alternativeName>
        <fullName evidence="18">Scatter factor receptor</fullName>
    </alternativeName>
    <alternativeName>
        <fullName evidence="19">Tyrosine-protein kinase Met</fullName>
    </alternativeName>
</protein>
<dbReference type="PROSITE" id="PS00107">
    <property type="entry name" value="PROTEIN_KINASE_ATP"/>
    <property type="match status" value="1"/>
</dbReference>
<feature type="transmembrane region" description="Helical" evidence="24">
    <location>
        <begin position="924"/>
        <end position="946"/>
    </location>
</feature>
<feature type="transmembrane region" description="Helical" evidence="24">
    <location>
        <begin position="1229"/>
        <end position="1251"/>
    </location>
</feature>
<keyword evidence="9 23" id="KW-0547">Nucleotide-binding</keyword>
<evidence type="ECO:0000256" key="20">
    <source>
        <dbReference type="ARBA" id="ARBA00033117"/>
    </source>
</evidence>
<keyword evidence="5" id="KW-0808">Transferase</keyword>
<feature type="transmembrane region" description="Helical" evidence="24">
    <location>
        <begin position="1257"/>
        <end position="1279"/>
    </location>
</feature>
<dbReference type="Pfam" id="PF07714">
    <property type="entry name" value="PK_Tyr_Ser-Thr"/>
    <property type="match status" value="1"/>
</dbReference>
<feature type="binding site" evidence="23">
    <location>
        <position position="2011"/>
    </location>
    <ligand>
        <name>ATP</name>
        <dbReference type="ChEBI" id="CHEBI:30616"/>
    </ligand>
</feature>
<keyword evidence="14 24" id="KW-0472">Membrane</keyword>
<dbReference type="GO" id="GO:0002116">
    <property type="term" value="C:semaphorin receptor complex"/>
    <property type="evidence" value="ECO:0007669"/>
    <property type="project" value="TreeGrafter"/>
</dbReference>
<dbReference type="SMART" id="SM00423">
    <property type="entry name" value="PSI"/>
    <property type="match status" value="2"/>
</dbReference>
<dbReference type="EMBL" id="CAHIKZ030001089">
    <property type="protein sequence ID" value="CAE1252020.1"/>
    <property type="molecule type" value="Genomic_DNA"/>
</dbReference>
<proteinExistence type="inferred from homology"/>
<feature type="transmembrane region" description="Helical" evidence="24">
    <location>
        <begin position="477"/>
        <end position="503"/>
    </location>
</feature>
<dbReference type="GO" id="GO:0005886">
    <property type="term" value="C:plasma membrane"/>
    <property type="evidence" value="ECO:0007669"/>
    <property type="project" value="TreeGrafter"/>
</dbReference>
<dbReference type="SUPFAM" id="SSF56112">
    <property type="entry name" value="Protein kinase-like (PK-like)"/>
    <property type="match status" value="1"/>
</dbReference>
<evidence type="ECO:0000256" key="6">
    <source>
        <dbReference type="ARBA" id="ARBA00022692"/>
    </source>
</evidence>
<dbReference type="InterPro" id="IPR001245">
    <property type="entry name" value="Ser-Thr/Tyr_kinase_cat_dom"/>
</dbReference>
<evidence type="ECO:0000256" key="1">
    <source>
        <dbReference type="ARBA" id="ARBA00004167"/>
    </source>
</evidence>
<dbReference type="PROSITE" id="PS51004">
    <property type="entry name" value="SEMA"/>
    <property type="match status" value="1"/>
</dbReference>
<feature type="transmembrane region" description="Helical" evidence="24">
    <location>
        <begin position="290"/>
        <end position="315"/>
    </location>
</feature>
<dbReference type="InterPro" id="IPR015943">
    <property type="entry name" value="WD40/YVTN_repeat-like_dom_sf"/>
</dbReference>
<feature type="transmembrane region" description="Helical" evidence="24">
    <location>
        <begin position="1135"/>
        <end position="1157"/>
    </location>
</feature>
<dbReference type="Pfam" id="PF01437">
    <property type="entry name" value="PSI"/>
    <property type="match status" value="1"/>
</dbReference>
<dbReference type="InterPro" id="IPR002165">
    <property type="entry name" value="Plexin_repeat"/>
</dbReference>
<feature type="transmembrane region" description="Helical" evidence="24">
    <location>
        <begin position="1169"/>
        <end position="1191"/>
    </location>
</feature>
<dbReference type="CDD" id="cd00192">
    <property type="entry name" value="PTKc"/>
    <property type="match status" value="1"/>
</dbReference>
<dbReference type="SUPFAM" id="SSF81296">
    <property type="entry name" value="E set domains"/>
    <property type="match status" value="3"/>
</dbReference>
<feature type="transmembrane region" description="Helical" evidence="24">
    <location>
        <begin position="840"/>
        <end position="861"/>
    </location>
</feature>
<dbReference type="InterPro" id="IPR041019">
    <property type="entry name" value="TIG1_plexin"/>
</dbReference>
<comment type="caution">
    <text evidence="22">Lacks conserved residue(s) required for the propagation of feature annotation.</text>
</comment>
<dbReference type="GO" id="GO:0005524">
    <property type="term" value="F:ATP binding"/>
    <property type="evidence" value="ECO:0007669"/>
    <property type="project" value="UniProtKB-UniRule"/>
</dbReference>
<dbReference type="Gene3D" id="1.10.510.10">
    <property type="entry name" value="Transferase(Phosphotransferase) domain 1"/>
    <property type="match status" value="1"/>
</dbReference>
<organism evidence="27 28">
    <name type="scientific">Acanthosepion pharaonis</name>
    <name type="common">Pharaoh cuttlefish</name>
    <name type="synonym">Sepia pharaonis</name>
    <dbReference type="NCBI Taxonomy" id="158019"/>
    <lineage>
        <taxon>Eukaryota</taxon>
        <taxon>Metazoa</taxon>
        <taxon>Spiralia</taxon>
        <taxon>Lophotrochozoa</taxon>
        <taxon>Mollusca</taxon>
        <taxon>Cephalopoda</taxon>
        <taxon>Coleoidea</taxon>
        <taxon>Decapodiformes</taxon>
        <taxon>Sepiida</taxon>
        <taxon>Sepiina</taxon>
        <taxon>Sepiidae</taxon>
        <taxon>Acanthosepion</taxon>
    </lineage>
</organism>
<keyword evidence="17" id="KW-0325">Glycoprotein</keyword>
<dbReference type="InterPro" id="IPR017441">
    <property type="entry name" value="Protein_kinase_ATP_BS"/>
</dbReference>
<dbReference type="Gene3D" id="3.30.200.20">
    <property type="entry name" value="Phosphorylase Kinase, domain 1"/>
    <property type="match status" value="1"/>
</dbReference>
<dbReference type="SMART" id="SM00429">
    <property type="entry name" value="IPT"/>
    <property type="match status" value="3"/>
</dbReference>
<dbReference type="InterPro" id="IPR001627">
    <property type="entry name" value="Semap_dom"/>
</dbReference>
<evidence type="ECO:0000256" key="14">
    <source>
        <dbReference type="ARBA" id="ARBA00023136"/>
    </source>
</evidence>
<keyword evidence="10" id="KW-0418">Kinase</keyword>
<evidence type="ECO:0000256" key="24">
    <source>
        <dbReference type="SAM" id="Phobius"/>
    </source>
</evidence>
<keyword evidence="16" id="KW-1015">Disulfide bond</keyword>
<feature type="transmembrane region" description="Helical" evidence="24">
    <location>
        <begin position="952"/>
        <end position="973"/>
    </location>
</feature>
<dbReference type="PANTHER" id="PTHR22625">
    <property type="entry name" value="PLEXIN"/>
    <property type="match status" value="1"/>
</dbReference>
<feature type="transmembrane region" description="Helical" evidence="24">
    <location>
        <begin position="692"/>
        <end position="714"/>
    </location>
</feature>
<evidence type="ECO:0000256" key="5">
    <source>
        <dbReference type="ARBA" id="ARBA00022679"/>
    </source>
</evidence>
<feature type="transmembrane region" description="Helical" evidence="24">
    <location>
        <begin position="720"/>
        <end position="739"/>
    </location>
</feature>
<feature type="transmembrane region" description="Helical" evidence="24">
    <location>
        <begin position="327"/>
        <end position="354"/>
    </location>
</feature>
<dbReference type="InterPro" id="IPR013783">
    <property type="entry name" value="Ig-like_fold"/>
</dbReference>
<feature type="transmembrane region" description="Helical" evidence="24">
    <location>
        <begin position="610"/>
        <end position="629"/>
    </location>
</feature>
<evidence type="ECO:0000256" key="19">
    <source>
        <dbReference type="ARBA" id="ARBA00033031"/>
    </source>
</evidence>
<feature type="transmembrane region" description="Helical" evidence="24">
    <location>
        <begin position="660"/>
        <end position="685"/>
    </location>
</feature>
<evidence type="ECO:0000256" key="9">
    <source>
        <dbReference type="ARBA" id="ARBA00022741"/>
    </source>
</evidence>
<feature type="domain" description="Sema" evidence="26">
    <location>
        <begin position="1"/>
        <end position="69"/>
    </location>
</feature>
<evidence type="ECO:0000256" key="17">
    <source>
        <dbReference type="ARBA" id="ARBA00023180"/>
    </source>
</evidence>
<dbReference type="PROSITE" id="PS50011">
    <property type="entry name" value="PROTEIN_KINASE_DOM"/>
    <property type="match status" value="1"/>
</dbReference>
<evidence type="ECO:0000256" key="4">
    <source>
        <dbReference type="ARBA" id="ARBA00022553"/>
    </source>
</evidence>
<evidence type="ECO:0000256" key="7">
    <source>
        <dbReference type="ARBA" id="ARBA00022729"/>
    </source>
</evidence>
<evidence type="ECO:0000256" key="10">
    <source>
        <dbReference type="ARBA" id="ARBA00022777"/>
    </source>
</evidence>
<evidence type="ECO:0000313" key="28">
    <source>
        <dbReference type="Proteomes" id="UP000597762"/>
    </source>
</evidence>
<feature type="transmembrane region" description="Helical" evidence="24">
    <location>
        <begin position="634"/>
        <end position="654"/>
    </location>
</feature>
<keyword evidence="4" id="KW-0597">Phosphoprotein</keyword>
<dbReference type="InterPro" id="IPR014756">
    <property type="entry name" value="Ig_E-set"/>
</dbReference>
<keyword evidence="12" id="KW-0832">Ubl conjugation</keyword>
<dbReference type="PRINTS" id="PR00109">
    <property type="entry name" value="TYRKINASE"/>
</dbReference>
<feature type="transmembrane region" description="Helical" evidence="24">
    <location>
        <begin position="776"/>
        <end position="795"/>
    </location>
</feature>
<reference evidence="27" key="1">
    <citation type="submission" date="2021-01" db="EMBL/GenBank/DDBJ databases">
        <authorList>
            <person name="Li R."/>
            <person name="Bekaert M."/>
        </authorList>
    </citation>
    <scope>NUCLEOTIDE SEQUENCE</scope>
    <source>
        <strain evidence="27">Farmed</strain>
    </source>
</reference>
<evidence type="ECO:0000259" key="26">
    <source>
        <dbReference type="PROSITE" id="PS51004"/>
    </source>
</evidence>
<feature type="transmembrane region" description="Helical" evidence="24">
    <location>
        <begin position="807"/>
        <end position="834"/>
    </location>
</feature>
<comment type="similarity">
    <text evidence="2">Belongs to the plexin family.</text>
</comment>
<accession>A0A812C3H8</accession>
<keyword evidence="7" id="KW-0732">Signal</keyword>
<keyword evidence="6 24" id="KW-0812">Transmembrane</keyword>
<evidence type="ECO:0000259" key="25">
    <source>
        <dbReference type="PROSITE" id="PS50011"/>
    </source>
</evidence>
<dbReference type="InterPro" id="IPR011009">
    <property type="entry name" value="Kinase-like_dom_sf"/>
</dbReference>
<keyword evidence="28" id="KW-1185">Reference proteome</keyword>
<name>A0A812C3H8_ACAPH</name>
<dbReference type="GO" id="GO:0004713">
    <property type="term" value="F:protein tyrosine kinase activity"/>
    <property type="evidence" value="ECO:0007669"/>
    <property type="project" value="UniProtKB-KW"/>
</dbReference>
<feature type="transmembrane region" description="Helical" evidence="24">
    <location>
        <begin position="980"/>
        <end position="1003"/>
    </location>
</feature>
<dbReference type="InterPro" id="IPR000175">
    <property type="entry name" value="Na/ntran_symport"/>
</dbReference>
<dbReference type="InterPro" id="IPR000719">
    <property type="entry name" value="Prot_kinase_dom"/>
</dbReference>
<dbReference type="Proteomes" id="UP000597762">
    <property type="component" value="Unassembled WGS sequence"/>
</dbReference>
<dbReference type="Gene3D" id="2.60.40.10">
    <property type="entry name" value="Immunoglobulins"/>
    <property type="match status" value="5"/>
</dbReference>
<evidence type="ECO:0000256" key="3">
    <source>
        <dbReference type="ARBA" id="ARBA00019839"/>
    </source>
</evidence>
<dbReference type="Gene3D" id="2.130.10.10">
    <property type="entry name" value="YVTN repeat-like/Quinoprotein amine dehydrogenase"/>
    <property type="match status" value="1"/>
</dbReference>
<feature type="transmembrane region" description="Helical" evidence="24">
    <location>
        <begin position="1286"/>
        <end position="1313"/>
    </location>
</feature>
<feature type="transmembrane region" description="Helical" evidence="24">
    <location>
        <begin position="1102"/>
        <end position="1129"/>
    </location>
</feature>
<dbReference type="FunFam" id="1.10.510.10:FF:000554">
    <property type="entry name" value="Predicted protein"/>
    <property type="match status" value="1"/>
</dbReference>
<dbReference type="InterPro" id="IPR031148">
    <property type="entry name" value="Plexin"/>
</dbReference>
<feature type="transmembrane region" description="Helical" evidence="24">
    <location>
        <begin position="444"/>
        <end position="471"/>
    </location>
</feature>
<gene>
    <name evidence="27" type="ORF">SPHA_27776</name>
</gene>
<evidence type="ECO:0000256" key="13">
    <source>
        <dbReference type="ARBA" id="ARBA00022989"/>
    </source>
</evidence>
<evidence type="ECO:0000256" key="16">
    <source>
        <dbReference type="ARBA" id="ARBA00023157"/>
    </source>
</evidence>
<dbReference type="InterPro" id="IPR002909">
    <property type="entry name" value="IPT_dom"/>
</dbReference>
<feature type="transmembrane region" description="Helical" evidence="24">
    <location>
        <begin position="744"/>
        <end position="764"/>
    </location>
</feature>
<sequence length="2272" mass="258902">MNIRNLSLIFLGTNTGYVYKVIVRENNQSQILEELPMDPGRPILKEIFFSRNHQYLYSMSEEKVGKCTRKDKCSASKVHPHWVSATSGICLKMVDVLPDKLSLENIKADKGFDQVQFKVDKVKLPSSLDNIGCVFSSDNALEETQASIQQDVIICPLPNHKNLPEIPNDNTDMNVEFRVDGQAIVKRSVKIFDCKVHTTCTKCTNSDFSCQWCPYTGTCVDSSSSSCTDTNNAQSTPQSDIRNPDNCPRLVNPSSDIVVHSGEKKQVKVTVLNLEPDQKQGLKCVKLEQFFFSLCFSFPLLTHLLYLLSFFPPLIFSSFFLSLPSHLAFLLSSFLLFSLFHSLFSSLCFLLLTFSFLLTSFHHLSFLLSFFLCLSLSSLSFSHLSLPFYCSPFFLSPPILFLSIFFSSIPPLFLSLLFSLSLFFTFISFIHFPFPLLLFSLTAFLIFSFFLSHFLFLHLSFILFLSTYLLLSFFPHLSYSLFLSTSLLFSLSFYISLILSFFLHLFYSLFLSTSLLFSLSFYISFILFLSISLLFSLYSTSLLFSLSFYISFILFLSISLLFSLSFYISFILSFFLHLSYSLFLSTSLLFSLSFYISLILSFFLHLSYSLSFYISLIPSFFLHLSYSLFPSTSLLFSLSFYISLILSFFLYLLFSLSFYISLILFHSTSLLFSLSFYISLILSFFLHLSYSLFLSTSLLFSLSFYISFILSFFLHLSYSLSFYISLILSFILHLSYSLFHSTSLLFSLSFYISLILSFFLYLSYSLFLSTSLLFSLSFYISLILSFFLYLSYSLFLSTSLLFSLSFYISLILFHSTSLLFSLSFYISLILSFFLHLSYSLFLSISLLFSLSFYISFILSFFLYLSYSLFLSTSLLFSLSFYISLILFHSTSLLFSLSFYISLILSFFLHLSYSLFLSTSLLFSLSFYISLILSFLFISLFSLSFYISLILSFFLYLSYSLFLSTSLLFSLSFYISFILSFFLYLSYSLFILHLFILSFFHISYSLFLSTSLYSLFLFYISFLFSFLSISLYSLFLFSHLFYSLFFLHLSYSLFLSTSLLFSLSFFHLSYSLSFYISLILSFFLHLSYSLFLPISLLFSLSFYISLILFLSTSLLFSLSFYISLILSFFLHLSYCLSFYISLILFLSTSLVFSLSFYISRILSFFLHLSYCLSFYISLIVFLSTSLLFSFILHLSYYLSYSLFLSISLLFSLSFYISLILSFFLHLSYSLFLSTSLLFPFILYLSYCLSFYISLILSFFLHLSFSLFLSISLLFSFILYLSYSLSFYISLILSFFLHLSYCLSFYISLIVFLSTSLVFSLSFYISLIVFLSTSLLFSLSFYISLIVFLSTSLLFSLSFYISLILSFFLYLFYSPFLSISLLCSLSFYISLLFSLSFCLSLFLHLFYSFFISLSFPLPFYISLLFFIMSYSFITWGSKNLQLDNPDNIKVRVYKCPLMVTNCGKCLSMDEEYDCVWCTGTCTLSKKCTGKFLKRSDTCPNPRILRFSPGTGPIGGKTVISVTGINLGKRIKDLSGEVTVAGVDCKVLSTDYQISSGFDCETDIQKSAARGTIQVTVAGKYPAESDGIFEFVNPSLKDITPNKGPKSGGTLVIVHGEHMNTGSMWNVTVGNNPCAIVRHNASIIECITAAEGAVTSADVQVNFGGLLKKLDKKFEFEEDPTITMVEPKRTILSGGTTLTVTGTNLDLIQEPKLFIKYNNTTKEAACMSKHQNSLECIVPAVDFGDEPISVTSPKEVQYGFIMDGVSQLKNLSDSPQFRPLLYFPDPIVRPFSEEKNTKKYVKGDRLVIEGQFRSINQLMTDVYIHVGSSLCTDPMPHDTALMCTPPTSPSGIDKEGNAPVMLSIGKYQCDIGYLSYYEMQEGERPIALGIILGVALPMLTIIILLTVCVVRRHMKHAPSDNYIPDVLKDYEGKKEEEAIGMNHMPSETIDSTQYISELVSGVTDEQERQQISQLLITRSKLDVGELVGKGNFGVTYKAQYVKVDSEPPLTVAVKSLQGTNTDKKALLKYLKNGLVLKELQHNHIIPILAVCLSVSDDPVVVVPYMDTPDLRTHIRDSSKSLAVSTLLDYGQQIADGMAYLAELKVIHHNLAARNCLLCEGKTVKVTDIGLTQELFSKDYYFTEEHTAKLPVKWMAPESLENFVFSIQSDVWSYGVLLWELMTRGVTPYPDVVPWDVHSYLQSGRRMQKPKYCPEFIYQLMLKCWQLEPDDRPSFTEILASLDKVSQNEIGAEGEGQPLNTNVEFTGSTEYLEVIE</sequence>
<dbReference type="Pfam" id="PF17960">
    <property type="entry name" value="TIG_plexin"/>
    <property type="match status" value="1"/>
</dbReference>
<evidence type="ECO:0000256" key="2">
    <source>
        <dbReference type="ARBA" id="ARBA00010297"/>
    </source>
</evidence>
<dbReference type="PROSITE" id="PS50267">
    <property type="entry name" value="NA_NEUROTRAN_SYMP_3"/>
    <property type="match status" value="1"/>
</dbReference>
<dbReference type="GO" id="GO:0030334">
    <property type="term" value="P:regulation of cell migration"/>
    <property type="evidence" value="ECO:0007669"/>
    <property type="project" value="TreeGrafter"/>
</dbReference>
<feature type="transmembrane region" description="Helical" evidence="24">
    <location>
        <begin position="1043"/>
        <end position="1065"/>
    </location>
</feature>
<evidence type="ECO:0000256" key="22">
    <source>
        <dbReference type="PROSITE-ProRule" id="PRU00352"/>
    </source>
</evidence>
<evidence type="ECO:0000256" key="12">
    <source>
        <dbReference type="ARBA" id="ARBA00022843"/>
    </source>
</evidence>
<dbReference type="GO" id="GO:0017154">
    <property type="term" value="F:semaphorin receptor activity"/>
    <property type="evidence" value="ECO:0007669"/>
    <property type="project" value="InterPro"/>
</dbReference>
<evidence type="ECO:0000256" key="23">
    <source>
        <dbReference type="PROSITE-ProRule" id="PRU10141"/>
    </source>
</evidence>
<feature type="transmembrane region" description="Helical" evidence="24">
    <location>
        <begin position="360"/>
        <end position="379"/>
    </location>
</feature>
<keyword evidence="8" id="KW-0677">Repeat</keyword>
<comment type="subcellular location">
    <subcellularLocation>
        <location evidence="1">Membrane</location>
        <topology evidence="1">Single-pass membrane protein</topology>
    </subcellularLocation>
</comment>
<feature type="transmembrane region" description="Helical" evidence="24">
    <location>
        <begin position="412"/>
        <end position="432"/>
    </location>
</feature>
<feature type="transmembrane region" description="Helical" evidence="24">
    <location>
        <begin position="1015"/>
        <end position="1036"/>
    </location>
</feature>
<dbReference type="PANTHER" id="PTHR22625:SF70">
    <property type="entry name" value="PLEXIN A, ISOFORM A"/>
    <property type="match status" value="1"/>
</dbReference>
<evidence type="ECO:0000256" key="21">
    <source>
        <dbReference type="ARBA" id="ARBA00033136"/>
    </source>
</evidence>
<dbReference type="OrthoDB" id="125363at2759"/>
<feature type="transmembrane region" description="Helical" evidence="24">
    <location>
        <begin position="1197"/>
        <end position="1222"/>
    </location>
</feature>
<keyword evidence="15" id="KW-0829">Tyrosine-protein kinase</keyword>
<evidence type="ECO:0000256" key="18">
    <source>
        <dbReference type="ARBA" id="ARBA00030820"/>
    </source>
</evidence>
<comment type="caution">
    <text evidence="27">The sequence shown here is derived from an EMBL/GenBank/DDBJ whole genome shotgun (WGS) entry which is preliminary data.</text>
</comment>